<feature type="transmembrane region" description="Helical" evidence="1">
    <location>
        <begin position="326"/>
        <end position="346"/>
    </location>
</feature>
<feature type="transmembrane region" description="Helical" evidence="1">
    <location>
        <begin position="291"/>
        <end position="314"/>
    </location>
</feature>
<dbReference type="SUPFAM" id="SSF49785">
    <property type="entry name" value="Galactose-binding domain-like"/>
    <property type="match status" value="1"/>
</dbReference>
<feature type="transmembrane region" description="Helical" evidence="1">
    <location>
        <begin position="378"/>
        <end position="398"/>
    </location>
</feature>
<evidence type="ECO:0000259" key="2">
    <source>
        <dbReference type="SMART" id="SM00776"/>
    </source>
</evidence>
<sequence>MHPRARVVPQLVAQVAPGKGRERYIDAWRAAAVVRVVVYHGTGLGWLTVVFPAMGLMFALAGSLTAQSLDRSPDRVVRGRLRRLLPPLWAYALIMLPLNLAHGWGPFLDEPRERIDLLWWVLPVKWPPPGAAEWGWMTTAVLWYLVAYLWLVVLSPVTLRVFRAWPVPVLAVALLLPVTLHYQLFTIAGSFESLTRDLSIYLGCWLIGYAHRDGLLHRIPARVFAVLVTGCAAAGAVWLLWHGAARGDFDLNHHPVANGWWSAAFVAVVLRGDQPMAWIRPGGRLDRWIALVNARAVTIYLWHFPFLGIAPLVYAAAGDATWSSRTVTTLIVVAGTVVATLAFGWVEDLAARRPPRLVPAVRSGPGAVTAGDPNGRGLLAGFLGSAVALSAVTVWWAGNVTTQREERQPTYEEIQYVTDLPYTAVRNGLGPVERDRTNGGEDPDDGAPIVLAGVAFERGLGVHTPSTVRLYPPACERFGVTVGVDPVHGDGAAEFAVVVDGVVVVATDPVPAGETRELMVELGDVRHVDLVVEDRSGPLAAVWADARFICTE</sequence>
<dbReference type="GO" id="GO:0016747">
    <property type="term" value="F:acyltransferase activity, transferring groups other than amino-acyl groups"/>
    <property type="evidence" value="ECO:0007669"/>
    <property type="project" value="InterPro"/>
</dbReference>
<dbReference type="InterPro" id="IPR002656">
    <property type="entry name" value="Acyl_transf_3_dom"/>
</dbReference>
<reference evidence="3" key="1">
    <citation type="submission" date="2021-04" db="EMBL/GenBank/DDBJ databases">
        <title>Dactylosporangium aurantiacum NRRL B-8018 full assembly.</title>
        <authorList>
            <person name="Hartkoorn R.C."/>
            <person name="Beaudoing E."/>
            <person name="Hot D."/>
        </authorList>
    </citation>
    <scope>NUCLEOTIDE SEQUENCE</scope>
    <source>
        <strain evidence="3">NRRL B-8018</strain>
    </source>
</reference>
<feature type="transmembrane region" description="Helical" evidence="1">
    <location>
        <begin position="194"/>
        <end position="211"/>
    </location>
</feature>
<keyword evidence="4" id="KW-1185">Reference proteome</keyword>
<dbReference type="KEGG" id="daur:Daura_20475"/>
<name>A0A9Q9IME7_9ACTN</name>
<keyword evidence="1" id="KW-0812">Transmembrane</keyword>
<dbReference type="Gene3D" id="2.60.120.1060">
    <property type="entry name" value="NPCBM/NEW2 domain"/>
    <property type="match status" value="1"/>
</dbReference>
<keyword evidence="1" id="KW-1133">Transmembrane helix</keyword>
<proteinExistence type="predicted"/>
<dbReference type="InterPro" id="IPR008979">
    <property type="entry name" value="Galactose-bd-like_sf"/>
</dbReference>
<evidence type="ECO:0000256" key="1">
    <source>
        <dbReference type="SAM" id="Phobius"/>
    </source>
</evidence>
<feature type="transmembrane region" description="Helical" evidence="1">
    <location>
        <begin position="134"/>
        <end position="153"/>
    </location>
</feature>
<dbReference type="EMBL" id="CP073767">
    <property type="protein sequence ID" value="UWZ58341.1"/>
    <property type="molecule type" value="Genomic_DNA"/>
</dbReference>
<keyword evidence="1" id="KW-0472">Membrane</keyword>
<dbReference type="Pfam" id="PF01757">
    <property type="entry name" value="Acyl_transf_3"/>
    <property type="match status" value="1"/>
</dbReference>
<dbReference type="Proteomes" id="UP001058003">
    <property type="component" value="Chromosome"/>
</dbReference>
<feature type="transmembrane region" description="Helical" evidence="1">
    <location>
        <begin position="44"/>
        <end position="64"/>
    </location>
</feature>
<feature type="transmembrane region" description="Helical" evidence="1">
    <location>
        <begin position="223"/>
        <end position="241"/>
    </location>
</feature>
<dbReference type="InterPro" id="IPR038637">
    <property type="entry name" value="NPCBM_sf"/>
</dbReference>
<feature type="transmembrane region" description="Helical" evidence="1">
    <location>
        <begin position="84"/>
        <end position="104"/>
    </location>
</feature>
<dbReference type="RefSeq" id="WP_081971125.1">
    <property type="nucleotide sequence ID" value="NZ_CP073767.1"/>
</dbReference>
<evidence type="ECO:0000313" key="4">
    <source>
        <dbReference type="Proteomes" id="UP001058003"/>
    </source>
</evidence>
<accession>A0A9Q9IME7</accession>
<dbReference type="AlphaFoldDB" id="A0A9Q9IME7"/>
<gene>
    <name evidence="3" type="ORF">Daura_20475</name>
</gene>
<dbReference type="InterPro" id="IPR013222">
    <property type="entry name" value="Glyco_hyd_98_carb-bd"/>
</dbReference>
<dbReference type="SMART" id="SM00776">
    <property type="entry name" value="NPCBM"/>
    <property type="match status" value="1"/>
</dbReference>
<dbReference type="Pfam" id="PF08305">
    <property type="entry name" value="NPCBM"/>
    <property type="match status" value="1"/>
</dbReference>
<dbReference type="OrthoDB" id="5171428at2"/>
<protein>
    <submittedName>
        <fullName evidence="3">NPCBM/NEW2 domain-containing protein</fullName>
    </submittedName>
</protein>
<feature type="domain" description="Glycosyl hydrolase family 98 putative carbohydrate-binding module" evidence="2">
    <location>
        <begin position="410"/>
        <end position="550"/>
    </location>
</feature>
<feature type="transmembrane region" description="Helical" evidence="1">
    <location>
        <begin position="165"/>
        <end position="182"/>
    </location>
</feature>
<organism evidence="3 4">
    <name type="scientific">Dactylosporangium aurantiacum</name>
    <dbReference type="NCBI Taxonomy" id="35754"/>
    <lineage>
        <taxon>Bacteria</taxon>
        <taxon>Bacillati</taxon>
        <taxon>Actinomycetota</taxon>
        <taxon>Actinomycetes</taxon>
        <taxon>Micromonosporales</taxon>
        <taxon>Micromonosporaceae</taxon>
        <taxon>Dactylosporangium</taxon>
    </lineage>
</organism>
<evidence type="ECO:0000313" key="3">
    <source>
        <dbReference type="EMBL" id="UWZ58341.1"/>
    </source>
</evidence>